<keyword evidence="1" id="KW-0472">Membrane</keyword>
<keyword evidence="1" id="KW-1133">Transmembrane helix</keyword>
<dbReference type="PANTHER" id="PTHR31170">
    <property type="entry name" value="BNAC04G53230D PROTEIN"/>
    <property type="match status" value="1"/>
</dbReference>
<dbReference type="EMBL" id="SDAM02000027">
    <property type="protein sequence ID" value="KAH6836060.1"/>
    <property type="molecule type" value="Genomic_DNA"/>
</dbReference>
<organism evidence="2 3">
    <name type="scientific">Perilla frutescens var. hirtella</name>
    <name type="common">Perilla citriodora</name>
    <name type="synonym">Perilla setoyensis</name>
    <dbReference type="NCBI Taxonomy" id="608512"/>
    <lineage>
        <taxon>Eukaryota</taxon>
        <taxon>Viridiplantae</taxon>
        <taxon>Streptophyta</taxon>
        <taxon>Embryophyta</taxon>
        <taxon>Tracheophyta</taxon>
        <taxon>Spermatophyta</taxon>
        <taxon>Magnoliopsida</taxon>
        <taxon>eudicotyledons</taxon>
        <taxon>Gunneridae</taxon>
        <taxon>Pentapetalae</taxon>
        <taxon>asterids</taxon>
        <taxon>lamiids</taxon>
        <taxon>Lamiales</taxon>
        <taxon>Lamiaceae</taxon>
        <taxon>Nepetoideae</taxon>
        <taxon>Elsholtzieae</taxon>
        <taxon>Perilla</taxon>
    </lineage>
</organism>
<accession>A0AAD4JLH8</accession>
<name>A0AAD4JLH8_PERFH</name>
<feature type="transmembrane region" description="Helical" evidence="1">
    <location>
        <begin position="398"/>
        <end position="425"/>
    </location>
</feature>
<sequence>MSETRDHVSVRLDNILLDLHTSPCNPTIFRVDDDLRCINQKLYDPKLLSIGPFHHGKDHLQKMQQHKFKYLKLLMGRRKESTVDKYVMAMRSLEEKARKSYAEVVELSQDEFTEMLILDGCFIIELIRKYGLDNLRQDGDTIFQYEQVLSQARHDLILVENQVPLFVLDQLFSMTRTGDPDDDFLYLIQLFIGDMSPWPEEVSQLAAKTSLRSADHLLGLVHRIWCSSFAKMTANRAIKTEEEKMMAINSASELQEAGIKFKNCKKSNALDIKFIKGTIRIPGFAVADETESTLRNLIAYEHTFIDNHPKYVTDYAFFLHSLINSSKDVEILRRHGILTNYLGDDHTAYQMFNRLGKNILVSADFCFADVYDRVNGYSGCRRNRWMAILRHKYFNSPWAFISFLAASMLLLFTLTQTVFSILSYVNHK</sequence>
<proteinExistence type="predicted"/>
<keyword evidence="1" id="KW-0812">Transmembrane</keyword>
<dbReference type="AlphaFoldDB" id="A0AAD4JLH8"/>
<evidence type="ECO:0000313" key="2">
    <source>
        <dbReference type="EMBL" id="KAH6836060.1"/>
    </source>
</evidence>
<dbReference type="Proteomes" id="UP001190926">
    <property type="component" value="Unassembled WGS sequence"/>
</dbReference>
<evidence type="ECO:0000256" key="1">
    <source>
        <dbReference type="SAM" id="Phobius"/>
    </source>
</evidence>
<reference evidence="2 3" key="1">
    <citation type="journal article" date="2021" name="Nat. Commun.">
        <title>Incipient diploidization of the medicinal plant Perilla within 10,000 years.</title>
        <authorList>
            <person name="Zhang Y."/>
            <person name="Shen Q."/>
            <person name="Leng L."/>
            <person name="Zhang D."/>
            <person name="Chen S."/>
            <person name="Shi Y."/>
            <person name="Ning Z."/>
            <person name="Chen S."/>
        </authorList>
    </citation>
    <scope>NUCLEOTIDE SEQUENCE [LARGE SCALE GENOMIC DNA]</scope>
    <source>
        <strain evidence="3">cv. PC099</strain>
    </source>
</reference>
<comment type="caution">
    <text evidence="2">The sequence shown here is derived from an EMBL/GenBank/DDBJ whole genome shotgun (WGS) entry which is preliminary data.</text>
</comment>
<dbReference type="PANTHER" id="PTHR31170:SF17">
    <property type="match status" value="1"/>
</dbReference>
<protein>
    <submittedName>
        <fullName evidence="2">Uncharacterized protein</fullName>
    </submittedName>
</protein>
<dbReference type="InterPro" id="IPR004158">
    <property type="entry name" value="DUF247_pln"/>
</dbReference>
<dbReference type="Pfam" id="PF03140">
    <property type="entry name" value="DUF247"/>
    <property type="match status" value="1"/>
</dbReference>
<keyword evidence="3" id="KW-1185">Reference proteome</keyword>
<gene>
    <name evidence="2" type="ORF">C2S53_012028</name>
</gene>
<evidence type="ECO:0000313" key="3">
    <source>
        <dbReference type="Proteomes" id="UP001190926"/>
    </source>
</evidence>